<organism evidence="1 2">
    <name type="scientific">Gonapodya prolifera (strain JEL478)</name>
    <name type="common">Monoblepharis prolifera</name>
    <dbReference type="NCBI Taxonomy" id="1344416"/>
    <lineage>
        <taxon>Eukaryota</taxon>
        <taxon>Fungi</taxon>
        <taxon>Fungi incertae sedis</taxon>
        <taxon>Chytridiomycota</taxon>
        <taxon>Chytridiomycota incertae sedis</taxon>
        <taxon>Monoblepharidomycetes</taxon>
        <taxon>Monoblepharidales</taxon>
        <taxon>Gonapodyaceae</taxon>
        <taxon>Gonapodya</taxon>
    </lineage>
</organism>
<evidence type="ECO:0000313" key="2">
    <source>
        <dbReference type="Proteomes" id="UP000070544"/>
    </source>
</evidence>
<dbReference type="InterPro" id="IPR036770">
    <property type="entry name" value="Ankyrin_rpt-contain_sf"/>
</dbReference>
<protein>
    <recommendedName>
        <fullName evidence="3">Ankyrin</fullName>
    </recommendedName>
</protein>
<evidence type="ECO:0000313" key="1">
    <source>
        <dbReference type="EMBL" id="KXS10944.1"/>
    </source>
</evidence>
<reference evidence="1 2" key="1">
    <citation type="journal article" date="2015" name="Genome Biol. Evol.">
        <title>Phylogenomic analyses indicate that early fungi evolved digesting cell walls of algal ancestors of land plants.</title>
        <authorList>
            <person name="Chang Y."/>
            <person name="Wang S."/>
            <person name="Sekimoto S."/>
            <person name="Aerts A.L."/>
            <person name="Choi C."/>
            <person name="Clum A."/>
            <person name="LaButti K.M."/>
            <person name="Lindquist E.A."/>
            <person name="Yee Ngan C."/>
            <person name="Ohm R.A."/>
            <person name="Salamov A.A."/>
            <person name="Grigoriev I.V."/>
            <person name="Spatafora J.W."/>
            <person name="Berbee M.L."/>
        </authorList>
    </citation>
    <scope>NUCLEOTIDE SEQUENCE [LARGE SCALE GENOMIC DNA]</scope>
    <source>
        <strain evidence="1 2">JEL478</strain>
    </source>
</reference>
<name>A0A139A2H9_GONPJ</name>
<dbReference type="Proteomes" id="UP000070544">
    <property type="component" value="Unassembled WGS sequence"/>
</dbReference>
<gene>
    <name evidence="1" type="ORF">M427DRAFT_457529</name>
</gene>
<keyword evidence="2" id="KW-1185">Reference proteome</keyword>
<accession>A0A139A2H9</accession>
<dbReference type="EMBL" id="KQ965811">
    <property type="protein sequence ID" value="KXS10944.1"/>
    <property type="molecule type" value="Genomic_DNA"/>
</dbReference>
<sequence length="117" mass="12395">MGECFALQMASAQGHFEGVQCLLQGGATIVSAFTRNPLLVACRNGASKNTQNLSEPGGFAWVPSTPLYGPQSGMASLATPRHFPIARVPLHIMGTWTRNGTKCHSLCGLLQTPNLLS</sequence>
<proteinExistence type="predicted"/>
<evidence type="ECO:0008006" key="3">
    <source>
        <dbReference type="Google" id="ProtNLM"/>
    </source>
</evidence>
<dbReference type="AlphaFoldDB" id="A0A139A2H9"/>
<dbReference type="SUPFAM" id="SSF48403">
    <property type="entry name" value="Ankyrin repeat"/>
    <property type="match status" value="1"/>
</dbReference>